<dbReference type="PANTHER" id="PTHR46696">
    <property type="entry name" value="P450, PUTATIVE (EUROFUNG)-RELATED"/>
    <property type="match status" value="1"/>
</dbReference>
<dbReference type="InterPro" id="IPR002397">
    <property type="entry name" value="Cyt_P450_B"/>
</dbReference>
<reference evidence="4" key="1">
    <citation type="journal article" date="2019" name="Int. J. Syst. Evol. Microbiol.">
        <title>The Global Catalogue of Microorganisms (GCM) 10K type strain sequencing project: providing services to taxonomists for standard genome sequencing and annotation.</title>
        <authorList>
            <consortium name="The Broad Institute Genomics Platform"/>
            <consortium name="The Broad Institute Genome Sequencing Center for Infectious Disease"/>
            <person name="Wu L."/>
            <person name="Ma J."/>
        </authorList>
    </citation>
    <scope>NUCLEOTIDE SEQUENCE [LARGE SCALE GENOMIC DNA]</scope>
    <source>
        <strain evidence="4">JCM 9687</strain>
    </source>
</reference>
<dbReference type="InterPro" id="IPR001128">
    <property type="entry name" value="Cyt_P450"/>
</dbReference>
<keyword evidence="4" id="KW-1185">Reference proteome</keyword>
<gene>
    <name evidence="3" type="ORF">GCM10020366_38610</name>
</gene>
<keyword evidence="2" id="KW-0479">Metal-binding</keyword>
<protein>
    <submittedName>
        <fullName evidence="3">Cytochrome P450</fullName>
    </submittedName>
</protein>
<keyword evidence="2" id="KW-0349">Heme</keyword>
<dbReference type="InterPro" id="IPR036396">
    <property type="entry name" value="Cyt_P450_sf"/>
</dbReference>
<keyword evidence="2" id="KW-0560">Oxidoreductase</keyword>
<dbReference type="Gene3D" id="1.10.630.10">
    <property type="entry name" value="Cytochrome P450"/>
    <property type="match status" value="1"/>
</dbReference>
<dbReference type="Pfam" id="PF00067">
    <property type="entry name" value="p450"/>
    <property type="match status" value="1"/>
</dbReference>
<accession>A0ABP6RUS5</accession>
<comment type="caution">
    <text evidence="3">The sequence shown here is derived from an EMBL/GenBank/DDBJ whole genome shotgun (WGS) entry which is preliminary data.</text>
</comment>
<name>A0ABP6RUS5_9PSEU</name>
<organism evidence="3 4">
    <name type="scientific">Saccharopolyspora gregorii</name>
    <dbReference type="NCBI Taxonomy" id="33914"/>
    <lineage>
        <taxon>Bacteria</taxon>
        <taxon>Bacillati</taxon>
        <taxon>Actinomycetota</taxon>
        <taxon>Actinomycetes</taxon>
        <taxon>Pseudonocardiales</taxon>
        <taxon>Pseudonocardiaceae</taxon>
        <taxon>Saccharopolyspora</taxon>
    </lineage>
</organism>
<evidence type="ECO:0000256" key="2">
    <source>
        <dbReference type="RuleBase" id="RU000461"/>
    </source>
</evidence>
<dbReference type="CDD" id="cd11030">
    <property type="entry name" value="CYP105-like"/>
    <property type="match status" value="1"/>
</dbReference>
<dbReference type="Proteomes" id="UP001500483">
    <property type="component" value="Unassembled WGS sequence"/>
</dbReference>
<dbReference type="PRINTS" id="PR00385">
    <property type="entry name" value="P450"/>
</dbReference>
<dbReference type="SUPFAM" id="SSF48264">
    <property type="entry name" value="Cytochrome P450"/>
    <property type="match status" value="1"/>
</dbReference>
<keyword evidence="2" id="KW-0408">Iron</keyword>
<proteinExistence type="inferred from homology"/>
<comment type="similarity">
    <text evidence="1 2">Belongs to the cytochrome P450 family.</text>
</comment>
<dbReference type="PROSITE" id="PS00086">
    <property type="entry name" value="CYTOCHROME_P450"/>
    <property type="match status" value="1"/>
</dbReference>
<keyword evidence="2" id="KW-0503">Monooxygenase</keyword>
<evidence type="ECO:0000313" key="4">
    <source>
        <dbReference type="Proteomes" id="UP001500483"/>
    </source>
</evidence>
<sequence length="404" mass="45000">MTEMVEHDDTALAFPPPRRCPYRLPDEYPELRENSPVQRVLLPTGRHAWIVTRYEDVRKALIDPRLSSDRGDPDFPHMVELAKSDNDSTLSLAGMDPPVHTRARRAVVGEFTVRKTEALRPRVQQIVDEAVDAMLAGPKPADLVRALSFPVPSLVICELLGVSYADHEFFEDRTSTMLNTTEPPLARQRAFFDLQSYLDELVTAKEAEPGDDLLSRQAAKPAEERSYDHAELVDLAFLLLTAGHDTTGNMISLGSLALMQNPRLRDRVIAEPGRTLDVVDELLRYFSITDLITVRIAKDDLEIGGQPIKAGEGVFALGGSANRDPAAFERPEEIDVERGARQHVAFGYGPHQCLGQNLARMELEIVYNTLFRKIPALRPDASLDDLPLKNDAAIFGLHALPVTW</sequence>
<dbReference type="EMBL" id="BAAAYK010000038">
    <property type="protein sequence ID" value="GAA3360073.1"/>
    <property type="molecule type" value="Genomic_DNA"/>
</dbReference>
<evidence type="ECO:0000256" key="1">
    <source>
        <dbReference type="ARBA" id="ARBA00010617"/>
    </source>
</evidence>
<evidence type="ECO:0000313" key="3">
    <source>
        <dbReference type="EMBL" id="GAA3360073.1"/>
    </source>
</evidence>
<dbReference type="InterPro" id="IPR017972">
    <property type="entry name" value="Cyt_P450_CS"/>
</dbReference>
<dbReference type="PRINTS" id="PR00359">
    <property type="entry name" value="BP450"/>
</dbReference>
<dbReference type="PANTHER" id="PTHR46696:SF1">
    <property type="entry name" value="CYTOCHROME P450 YJIB-RELATED"/>
    <property type="match status" value="1"/>
</dbReference>